<proteinExistence type="predicted"/>
<organism evidence="1 2">
    <name type="scientific">Brenthis ino</name>
    <name type="common">lesser marbled fritillary</name>
    <dbReference type="NCBI Taxonomy" id="405034"/>
    <lineage>
        <taxon>Eukaryota</taxon>
        <taxon>Metazoa</taxon>
        <taxon>Ecdysozoa</taxon>
        <taxon>Arthropoda</taxon>
        <taxon>Hexapoda</taxon>
        <taxon>Insecta</taxon>
        <taxon>Pterygota</taxon>
        <taxon>Neoptera</taxon>
        <taxon>Endopterygota</taxon>
        <taxon>Lepidoptera</taxon>
        <taxon>Glossata</taxon>
        <taxon>Ditrysia</taxon>
        <taxon>Papilionoidea</taxon>
        <taxon>Nymphalidae</taxon>
        <taxon>Heliconiinae</taxon>
        <taxon>Argynnini</taxon>
        <taxon>Brenthis</taxon>
    </lineage>
</organism>
<keyword evidence="2" id="KW-1185">Reference proteome</keyword>
<dbReference type="EMBL" id="OV170229">
    <property type="protein sequence ID" value="CAH0731997.1"/>
    <property type="molecule type" value="Genomic_DNA"/>
</dbReference>
<name>A0A8J9WAZ4_9NEOP</name>
<evidence type="ECO:0008006" key="3">
    <source>
        <dbReference type="Google" id="ProtNLM"/>
    </source>
</evidence>
<protein>
    <recommendedName>
        <fullName evidence="3">Zinc finger PHD-type domain-containing protein</fullName>
    </recommendedName>
</protein>
<feature type="non-terminal residue" evidence="1">
    <location>
        <position position="122"/>
    </location>
</feature>
<evidence type="ECO:0000313" key="1">
    <source>
        <dbReference type="EMBL" id="CAH0731997.1"/>
    </source>
</evidence>
<dbReference type="SUPFAM" id="SSF57903">
    <property type="entry name" value="FYVE/PHD zinc finger"/>
    <property type="match status" value="1"/>
</dbReference>
<reference evidence="1" key="1">
    <citation type="submission" date="2021-12" db="EMBL/GenBank/DDBJ databases">
        <authorList>
            <person name="Martin H S."/>
        </authorList>
    </citation>
    <scope>NUCLEOTIDE SEQUENCE</scope>
</reference>
<dbReference type="OrthoDB" id="8058166at2759"/>
<gene>
    <name evidence="1" type="ORF">BINO364_LOCUS16750</name>
</gene>
<evidence type="ECO:0000313" key="2">
    <source>
        <dbReference type="Proteomes" id="UP000838878"/>
    </source>
</evidence>
<dbReference type="Proteomes" id="UP000838878">
    <property type="component" value="Chromosome 9"/>
</dbReference>
<accession>A0A8J9WAZ4</accession>
<dbReference type="AlphaFoldDB" id="A0A8J9WAZ4"/>
<dbReference type="InterPro" id="IPR011011">
    <property type="entry name" value="Znf_FYVE_PHD"/>
</dbReference>
<sequence>MSRQKGSCDVASATSFIVGCGCDTSNNKKPSVTNSQQSQCLPNGHCGLKIYQVNIPSSKLGVGCSSGRSGTKQKQVSWYCHSCKEGKMADIRQCAKCGKWYQEECVGLSADDRDTFECLDGC</sequence>